<comment type="similarity">
    <text evidence="3 10">Belongs to the peptidase S54 family.</text>
</comment>
<dbReference type="Pfam" id="PF01694">
    <property type="entry name" value="Rhomboid"/>
    <property type="match status" value="1"/>
</dbReference>
<feature type="transmembrane region" description="Helical" evidence="10">
    <location>
        <begin position="288"/>
        <end position="306"/>
    </location>
</feature>
<feature type="region of interest" description="Disordered" evidence="11">
    <location>
        <begin position="53"/>
        <end position="79"/>
    </location>
</feature>
<dbReference type="GO" id="GO:0006508">
    <property type="term" value="P:proteolysis"/>
    <property type="evidence" value="ECO:0007669"/>
    <property type="project" value="UniProtKB-KW"/>
</dbReference>
<sequence length="358" mass="40637">MLFDSVLEPSHLKKTNWRVICIESEERKQNLLPPRRASAHSCRVPCREADMGRWSESPPDIEKGRGMSRSPLPPPPPPHFSPPTPKPWFSWMVPLIFVVNVAMFVYSMYRNNCPHNKAKGHHCILEDEFKRFSFQPFHENPLLGPSTNTLKKLGALEKALVVKDGQAWRLLSCMWLHAGVIHIVSNMFSLLFIGIRLEQEFGFFRIGLLYVLAGFGGSLMSCINLDIAGKPTLSVGASGALFGLLGAMLSELFTNWTIYANKCAALLTLIVIIAINLAFGFLPHVDNSAHIGGFISGFFLGFILLVRPQYGYVSRRYIPAGYDIKRKSKYKWYQYILWFLALIALIIFYLYCLIKIYK</sequence>
<keyword evidence="5 10" id="KW-0812">Transmembrane</keyword>
<accession>A0A978W608</accession>
<keyword evidence="4 10" id="KW-0645">Protease</keyword>
<name>A0A978W608_ZIZJJ</name>
<dbReference type="InterPro" id="IPR002610">
    <property type="entry name" value="Peptidase_S54_rhomboid-like"/>
</dbReference>
<organism evidence="13 14">
    <name type="scientific">Ziziphus jujuba var. spinosa</name>
    <dbReference type="NCBI Taxonomy" id="714518"/>
    <lineage>
        <taxon>Eukaryota</taxon>
        <taxon>Viridiplantae</taxon>
        <taxon>Streptophyta</taxon>
        <taxon>Embryophyta</taxon>
        <taxon>Tracheophyta</taxon>
        <taxon>Spermatophyta</taxon>
        <taxon>Magnoliopsida</taxon>
        <taxon>eudicotyledons</taxon>
        <taxon>Gunneridae</taxon>
        <taxon>Pentapetalae</taxon>
        <taxon>rosids</taxon>
        <taxon>fabids</taxon>
        <taxon>Rosales</taxon>
        <taxon>Rhamnaceae</taxon>
        <taxon>Paliureae</taxon>
        <taxon>Ziziphus</taxon>
    </lineage>
</organism>
<dbReference type="InterPro" id="IPR022764">
    <property type="entry name" value="Peptidase_S54_rhomboid_dom"/>
</dbReference>
<evidence type="ECO:0000256" key="3">
    <source>
        <dbReference type="ARBA" id="ARBA00009045"/>
    </source>
</evidence>
<dbReference type="SUPFAM" id="SSF144091">
    <property type="entry name" value="Rhomboid-like"/>
    <property type="match status" value="1"/>
</dbReference>
<dbReference type="EMBL" id="JAEACU010000001">
    <property type="protein sequence ID" value="KAH7547392.1"/>
    <property type="molecule type" value="Genomic_DNA"/>
</dbReference>
<evidence type="ECO:0000256" key="2">
    <source>
        <dbReference type="ARBA" id="ARBA00004141"/>
    </source>
</evidence>
<comment type="subcellular location">
    <subcellularLocation>
        <location evidence="2 10">Membrane</location>
        <topology evidence="2 10">Multi-pass membrane protein</topology>
    </subcellularLocation>
</comment>
<dbReference type="Gene3D" id="1.20.1540.10">
    <property type="entry name" value="Rhomboid-like"/>
    <property type="match status" value="1"/>
</dbReference>
<dbReference type="InterPro" id="IPR035952">
    <property type="entry name" value="Rhomboid-like_sf"/>
</dbReference>
<gene>
    <name evidence="13" type="ORF">FEM48_Zijuj01G0304900</name>
</gene>
<keyword evidence="7 10" id="KW-0720">Serine protease</keyword>
<evidence type="ECO:0000256" key="5">
    <source>
        <dbReference type="ARBA" id="ARBA00022692"/>
    </source>
</evidence>
<keyword evidence="6 10" id="KW-0378">Hydrolase</keyword>
<evidence type="ECO:0000313" key="14">
    <source>
        <dbReference type="Proteomes" id="UP000813462"/>
    </source>
</evidence>
<proteinExistence type="inferred from homology"/>
<protein>
    <recommendedName>
        <fullName evidence="10">RHOMBOID-like protein</fullName>
        <ecNumber evidence="10">3.4.21.105</ecNumber>
    </recommendedName>
</protein>
<feature type="transmembrane region" description="Helical" evidence="10">
    <location>
        <begin position="335"/>
        <end position="357"/>
    </location>
</feature>
<dbReference type="EC" id="3.4.21.105" evidence="10"/>
<evidence type="ECO:0000259" key="12">
    <source>
        <dbReference type="Pfam" id="PF01694"/>
    </source>
</evidence>
<evidence type="ECO:0000256" key="10">
    <source>
        <dbReference type="RuleBase" id="RU362115"/>
    </source>
</evidence>
<dbReference type="FunFam" id="1.20.1540.10:FF:000019">
    <property type="entry name" value="RHOMBOID-like protein"/>
    <property type="match status" value="1"/>
</dbReference>
<feature type="transmembrane region" description="Helical" evidence="10">
    <location>
        <begin position="207"/>
        <end position="227"/>
    </location>
</feature>
<dbReference type="PANTHER" id="PTHR22936">
    <property type="entry name" value="RHOMBOID-RELATED"/>
    <property type="match status" value="1"/>
</dbReference>
<feature type="transmembrane region" description="Helical" evidence="10">
    <location>
        <begin position="264"/>
        <end position="282"/>
    </location>
</feature>
<keyword evidence="8 10" id="KW-1133">Transmembrane helix</keyword>
<evidence type="ECO:0000256" key="6">
    <source>
        <dbReference type="ARBA" id="ARBA00022801"/>
    </source>
</evidence>
<comment type="function">
    <text evidence="10">Serine protease involved in intramembrane proteolysis.</text>
</comment>
<comment type="caution">
    <text evidence="13">The sequence shown here is derived from an EMBL/GenBank/DDBJ whole genome shotgun (WGS) entry which is preliminary data.</text>
</comment>
<comment type="catalytic activity">
    <reaction evidence="1 10">
        <text>Cleaves type-1 transmembrane domains using a catalytic dyad composed of serine and histidine that are contributed by different transmembrane domains.</text>
        <dbReference type="EC" id="3.4.21.105"/>
    </reaction>
</comment>
<evidence type="ECO:0000256" key="4">
    <source>
        <dbReference type="ARBA" id="ARBA00022670"/>
    </source>
</evidence>
<evidence type="ECO:0000313" key="13">
    <source>
        <dbReference type="EMBL" id="KAH7547392.1"/>
    </source>
</evidence>
<dbReference type="AlphaFoldDB" id="A0A978W608"/>
<dbReference type="GO" id="GO:0004252">
    <property type="term" value="F:serine-type endopeptidase activity"/>
    <property type="evidence" value="ECO:0007669"/>
    <property type="project" value="InterPro"/>
</dbReference>
<evidence type="ECO:0000256" key="7">
    <source>
        <dbReference type="ARBA" id="ARBA00022825"/>
    </source>
</evidence>
<evidence type="ECO:0000256" key="1">
    <source>
        <dbReference type="ARBA" id="ARBA00000156"/>
    </source>
</evidence>
<keyword evidence="9 10" id="KW-0472">Membrane</keyword>
<dbReference type="PANTHER" id="PTHR22936:SF87">
    <property type="entry name" value="RHOMBOID-LIKE PROTEIN 5"/>
    <property type="match status" value="1"/>
</dbReference>
<evidence type="ECO:0000256" key="11">
    <source>
        <dbReference type="SAM" id="MobiDB-lite"/>
    </source>
</evidence>
<dbReference type="Proteomes" id="UP000813462">
    <property type="component" value="Unassembled WGS sequence"/>
</dbReference>
<feature type="transmembrane region" description="Helical" evidence="10">
    <location>
        <begin position="233"/>
        <end position="252"/>
    </location>
</feature>
<evidence type="ECO:0000256" key="9">
    <source>
        <dbReference type="ARBA" id="ARBA00023136"/>
    </source>
</evidence>
<feature type="transmembrane region" description="Helical" evidence="10">
    <location>
        <begin position="174"/>
        <end position="195"/>
    </location>
</feature>
<reference evidence="13" key="1">
    <citation type="journal article" date="2021" name="Front. Plant Sci.">
        <title>Chromosome-Scale Genome Assembly for Chinese Sour Jujube and Insights Into Its Genome Evolution and Domestication Signature.</title>
        <authorList>
            <person name="Shen L.-Y."/>
            <person name="Luo H."/>
            <person name="Wang X.-L."/>
            <person name="Wang X.-M."/>
            <person name="Qiu X.-J."/>
            <person name="Liu H."/>
            <person name="Zhou S.-S."/>
            <person name="Jia K.-H."/>
            <person name="Nie S."/>
            <person name="Bao Y.-T."/>
            <person name="Zhang R.-G."/>
            <person name="Yun Q.-Z."/>
            <person name="Chai Y.-H."/>
            <person name="Lu J.-Y."/>
            <person name="Li Y."/>
            <person name="Zhao S.-W."/>
            <person name="Mao J.-F."/>
            <person name="Jia S.-G."/>
            <person name="Mao Y.-M."/>
        </authorList>
    </citation>
    <scope>NUCLEOTIDE SEQUENCE</scope>
    <source>
        <strain evidence="13">AT0</strain>
        <tissue evidence="13">Leaf</tissue>
    </source>
</reference>
<evidence type="ECO:0000256" key="8">
    <source>
        <dbReference type="ARBA" id="ARBA00022989"/>
    </source>
</evidence>
<feature type="domain" description="Peptidase S54 rhomboid" evidence="12">
    <location>
        <begin position="165"/>
        <end position="305"/>
    </location>
</feature>
<dbReference type="GO" id="GO:0016020">
    <property type="term" value="C:membrane"/>
    <property type="evidence" value="ECO:0007669"/>
    <property type="project" value="UniProtKB-SubCell"/>
</dbReference>
<dbReference type="GO" id="GO:0005794">
    <property type="term" value="C:Golgi apparatus"/>
    <property type="evidence" value="ECO:0007669"/>
    <property type="project" value="UniProtKB-ARBA"/>
</dbReference>
<feature type="transmembrane region" description="Helical" evidence="10">
    <location>
        <begin position="88"/>
        <end position="109"/>
    </location>
</feature>